<dbReference type="Proteomes" id="UP001428341">
    <property type="component" value="Unassembled WGS sequence"/>
</dbReference>
<dbReference type="PANTHER" id="PTHR11654">
    <property type="entry name" value="OLIGOPEPTIDE TRANSPORTER-RELATED"/>
    <property type="match status" value="1"/>
</dbReference>
<dbReference type="AlphaFoldDB" id="A0AAP0QCT6"/>
<sequence>MIPITVPYLKLHSSFRAIIRKLRFISWISYNICFCKAALILLGKFCFLSATKLLAYHLFDSHSNHIDQFAGLIFSHKLVDIAVVAVLITYLTDYPRNYNVVEAARLVNLQEGISASTVIFLTCIPDAFSGRLNVIFYSTISCILGLVLLFITAFEAAASPLLKRLILIGVVLLAVGKAGMQHFLGPFLADQLRAHEPIKLNISEHRVSARKRVWWLIPFFFSVIASVQLSSWRVISTFTASATGITLFIFRLGIRFFHSTEITGPAAGSSLAVVFRVVKAALSKRHLNNPYSSNQLYRNDQNQVHLFPQVKFFRWLDKAAIIEPSTTLISPEEQEKAGRLCTVAQVRDTKLMLKMVPIWTTFVVFGLIVSTGQTFFPEQGNQLNPKGFITYLLVIQHLSRVFGNFLCNRLLSKWIPEAKQKGAKIVRILAGMVLSTICCAVAWRVEVHRLIIINNKGLLDNTDEVIPMSIFWLAPQFCLLGLMQGLARDGINKFLTDQFPEPMHDCVSAITELVTGFASFVNIVSVYFNKSLFADTLNSSRLDEYYKMLTIVRFINICYFWWISTFYTRGDDTAEADVIPQATGREEEEDFKVIVV</sequence>
<evidence type="ECO:0000256" key="5">
    <source>
        <dbReference type="ARBA" id="ARBA00023136"/>
    </source>
</evidence>
<feature type="transmembrane region" description="Helical" evidence="6">
    <location>
        <begin position="135"/>
        <end position="154"/>
    </location>
</feature>
<evidence type="ECO:0000256" key="1">
    <source>
        <dbReference type="ARBA" id="ARBA00004141"/>
    </source>
</evidence>
<keyword evidence="4 6" id="KW-1133">Transmembrane helix</keyword>
<keyword evidence="3 6" id="KW-0812">Transmembrane</keyword>
<evidence type="ECO:0000256" key="2">
    <source>
        <dbReference type="ARBA" id="ARBA00005982"/>
    </source>
</evidence>
<feature type="transmembrane region" description="Helical" evidence="6">
    <location>
        <begin position="356"/>
        <end position="376"/>
    </location>
</feature>
<feature type="transmembrane region" description="Helical" evidence="6">
    <location>
        <begin position="465"/>
        <end position="486"/>
    </location>
</feature>
<comment type="caution">
    <text evidence="7">The sequence shown here is derived from an EMBL/GenBank/DDBJ whole genome shotgun (WGS) entry which is preliminary data.</text>
</comment>
<evidence type="ECO:0000313" key="8">
    <source>
        <dbReference type="Proteomes" id="UP001428341"/>
    </source>
</evidence>
<reference evidence="7 8" key="1">
    <citation type="submission" date="2024-05" db="EMBL/GenBank/DDBJ databases">
        <title>Haplotype-resolved chromosome-level genome assembly of Huyou (Citrus changshanensis).</title>
        <authorList>
            <person name="Miao C."/>
            <person name="Chen W."/>
            <person name="Wu Y."/>
            <person name="Wang L."/>
            <person name="Zhao S."/>
            <person name="Grierson D."/>
            <person name="Xu C."/>
            <person name="Chen K."/>
        </authorList>
    </citation>
    <scope>NUCLEOTIDE SEQUENCE [LARGE SCALE GENOMIC DNA]</scope>
    <source>
        <strain evidence="7">01-14</strain>
        <tissue evidence="7">Leaf</tissue>
    </source>
</reference>
<dbReference type="Pfam" id="PF00854">
    <property type="entry name" value="PTR2"/>
    <property type="match status" value="1"/>
</dbReference>
<proteinExistence type="inferred from homology"/>
<dbReference type="InterPro" id="IPR000109">
    <property type="entry name" value="POT_fam"/>
</dbReference>
<feature type="transmembrane region" description="Helical" evidence="6">
    <location>
        <begin position="428"/>
        <end position="445"/>
    </location>
</feature>
<comment type="subcellular location">
    <subcellularLocation>
        <location evidence="1">Membrane</location>
        <topology evidence="1">Multi-pass membrane protein</topology>
    </subcellularLocation>
</comment>
<name>A0AAP0QCT6_9ROSI</name>
<feature type="transmembrane region" description="Helical" evidence="6">
    <location>
        <begin position="507"/>
        <end position="528"/>
    </location>
</feature>
<feature type="transmembrane region" description="Helical" evidence="6">
    <location>
        <begin position="24"/>
        <end position="48"/>
    </location>
</feature>
<evidence type="ECO:0000256" key="3">
    <source>
        <dbReference type="ARBA" id="ARBA00022692"/>
    </source>
</evidence>
<evidence type="ECO:0000256" key="4">
    <source>
        <dbReference type="ARBA" id="ARBA00022989"/>
    </source>
</evidence>
<comment type="similarity">
    <text evidence="2">Belongs to the major facilitator superfamily. Proton-dependent oligopeptide transporter (POT/PTR) (TC 2.A.17) family.</text>
</comment>
<feature type="transmembrane region" description="Helical" evidence="6">
    <location>
        <begin position="166"/>
        <end position="189"/>
    </location>
</feature>
<gene>
    <name evidence="7" type="ORF">WN944_027227</name>
</gene>
<evidence type="ECO:0000313" key="7">
    <source>
        <dbReference type="EMBL" id="KAK9175221.1"/>
    </source>
</evidence>
<evidence type="ECO:0000256" key="6">
    <source>
        <dbReference type="SAM" id="Phobius"/>
    </source>
</evidence>
<keyword evidence="5 6" id="KW-0472">Membrane</keyword>
<protein>
    <submittedName>
        <fullName evidence="7">Uncharacterized protein</fullName>
    </submittedName>
</protein>
<feature type="transmembrane region" description="Helical" evidence="6">
    <location>
        <begin position="548"/>
        <end position="567"/>
    </location>
</feature>
<keyword evidence="8" id="KW-1185">Reference proteome</keyword>
<feature type="transmembrane region" description="Helical" evidence="6">
    <location>
        <begin position="213"/>
        <end position="229"/>
    </location>
</feature>
<dbReference type="Gene3D" id="1.20.1250.20">
    <property type="entry name" value="MFS general substrate transporter like domains"/>
    <property type="match status" value="1"/>
</dbReference>
<organism evidence="7 8">
    <name type="scientific">Citrus x changshan-huyou</name>
    <dbReference type="NCBI Taxonomy" id="2935761"/>
    <lineage>
        <taxon>Eukaryota</taxon>
        <taxon>Viridiplantae</taxon>
        <taxon>Streptophyta</taxon>
        <taxon>Embryophyta</taxon>
        <taxon>Tracheophyta</taxon>
        <taxon>Spermatophyta</taxon>
        <taxon>Magnoliopsida</taxon>
        <taxon>eudicotyledons</taxon>
        <taxon>Gunneridae</taxon>
        <taxon>Pentapetalae</taxon>
        <taxon>rosids</taxon>
        <taxon>malvids</taxon>
        <taxon>Sapindales</taxon>
        <taxon>Rutaceae</taxon>
        <taxon>Aurantioideae</taxon>
        <taxon>Citrus</taxon>
    </lineage>
</organism>
<feature type="transmembrane region" description="Helical" evidence="6">
    <location>
        <begin position="235"/>
        <end position="254"/>
    </location>
</feature>
<accession>A0AAP0QCT6</accession>
<dbReference type="GO" id="GO:0022857">
    <property type="term" value="F:transmembrane transporter activity"/>
    <property type="evidence" value="ECO:0007669"/>
    <property type="project" value="InterPro"/>
</dbReference>
<dbReference type="GO" id="GO:0016020">
    <property type="term" value="C:membrane"/>
    <property type="evidence" value="ECO:0007669"/>
    <property type="project" value="UniProtKB-SubCell"/>
</dbReference>
<dbReference type="EMBL" id="JBCGBO010000025">
    <property type="protein sequence ID" value="KAK9175221.1"/>
    <property type="molecule type" value="Genomic_DNA"/>
</dbReference>
<dbReference type="InterPro" id="IPR036259">
    <property type="entry name" value="MFS_trans_sf"/>
</dbReference>
<dbReference type="SUPFAM" id="SSF103473">
    <property type="entry name" value="MFS general substrate transporter"/>
    <property type="match status" value="1"/>
</dbReference>
<feature type="transmembrane region" description="Helical" evidence="6">
    <location>
        <begin position="69"/>
        <end position="92"/>
    </location>
</feature>